<gene>
    <name evidence="2" type="ORF">TCHU04912_LOCUS12706</name>
</gene>
<organism evidence="2">
    <name type="scientific">Tetraselmis chuii</name>
    <dbReference type="NCBI Taxonomy" id="63592"/>
    <lineage>
        <taxon>Eukaryota</taxon>
        <taxon>Viridiplantae</taxon>
        <taxon>Chlorophyta</taxon>
        <taxon>core chlorophytes</taxon>
        <taxon>Chlorodendrophyceae</taxon>
        <taxon>Chlorodendrales</taxon>
        <taxon>Chlorodendraceae</taxon>
        <taxon>Tetraselmis</taxon>
    </lineage>
</organism>
<feature type="compositionally biased region" description="Basic and acidic residues" evidence="1">
    <location>
        <begin position="108"/>
        <end position="125"/>
    </location>
</feature>
<feature type="region of interest" description="Disordered" evidence="1">
    <location>
        <begin position="108"/>
        <end position="135"/>
    </location>
</feature>
<name>A0A7S1SVY4_9CHLO</name>
<accession>A0A7S1SVY4</accession>
<protein>
    <submittedName>
        <fullName evidence="2">Uncharacterized protein</fullName>
    </submittedName>
</protein>
<sequence>MNKVLVEQPPILRYALLDNSTYLCGHTLKTHVAWPGHKMKTSKGPARVSGSKAVAVVHVNWTGSLAEKKRLLLRAGFWHMCGGIGAEGFEKQLKESRQWFDAERIAARKVGENKPNKSKGRREQKLQTLPSTLAG</sequence>
<evidence type="ECO:0000313" key="2">
    <source>
        <dbReference type="EMBL" id="CAD9210467.1"/>
    </source>
</evidence>
<feature type="compositionally biased region" description="Polar residues" evidence="1">
    <location>
        <begin position="126"/>
        <end position="135"/>
    </location>
</feature>
<evidence type="ECO:0000256" key="1">
    <source>
        <dbReference type="SAM" id="MobiDB-lite"/>
    </source>
</evidence>
<proteinExistence type="predicted"/>
<dbReference type="AlphaFoldDB" id="A0A7S1SVY4"/>
<dbReference type="EMBL" id="HBGG01024423">
    <property type="protein sequence ID" value="CAD9210467.1"/>
    <property type="molecule type" value="Transcribed_RNA"/>
</dbReference>
<reference evidence="2" key="1">
    <citation type="submission" date="2021-01" db="EMBL/GenBank/DDBJ databases">
        <authorList>
            <person name="Corre E."/>
            <person name="Pelletier E."/>
            <person name="Niang G."/>
            <person name="Scheremetjew M."/>
            <person name="Finn R."/>
            <person name="Kale V."/>
            <person name="Holt S."/>
            <person name="Cochrane G."/>
            <person name="Meng A."/>
            <person name="Brown T."/>
            <person name="Cohen L."/>
        </authorList>
    </citation>
    <scope>NUCLEOTIDE SEQUENCE</scope>
    <source>
        <strain evidence="2">PLY429</strain>
    </source>
</reference>